<accession>H1YAY6</accession>
<dbReference type="Pfam" id="PF00574">
    <property type="entry name" value="CLP_protease"/>
    <property type="match status" value="1"/>
</dbReference>
<keyword evidence="3" id="KW-0645">Protease</keyword>
<feature type="coiled-coil region" evidence="7">
    <location>
        <begin position="229"/>
        <end position="303"/>
    </location>
</feature>
<organism evidence="8 9">
    <name type="scientific">Mucilaginibacter paludis DSM 18603</name>
    <dbReference type="NCBI Taxonomy" id="714943"/>
    <lineage>
        <taxon>Bacteria</taxon>
        <taxon>Pseudomonadati</taxon>
        <taxon>Bacteroidota</taxon>
        <taxon>Sphingobacteriia</taxon>
        <taxon>Sphingobacteriales</taxon>
        <taxon>Sphingobacteriaceae</taxon>
        <taxon>Mucilaginibacter</taxon>
    </lineage>
</organism>
<dbReference type="GO" id="GO:0051117">
    <property type="term" value="F:ATPase binding"/>
    <property type="evidence" value="ECO:0007669"/>
    <property type="project" value="TreeGrafter"/>
</dbReference>
<dbReference type="GO" id="GO:0006515">
    <property type="term" value="P:protein quality control for misfolded or incompletely synthesized proteins"/>
    <property type="evidence" value="ECO:0007669"/>
    <property type="project" value="TreeGrafter"/>
</dbReference>
<dbReference type="GO" id="GO:0004252">
    <property type="term" value="F:serine-type endopeptidase activity"/>
    <property type="evidence" value="ECO:0007669"/>
    <property type="project" value="InterPro"/>
</dbReference>
<evidence type="ECO:0000313" key="9">
    <source>
        <dbReference type="Proteomes" id="UP000002774"/>
    </source>
</evidence>
<evidence type="ECO:0000313" key="8">
    <source>
        <dbReference type="EMBL" id="EHQ30019.1"/>
    </source>
</evidence>
<dbReference type="PANTHER" id="PTHR10381">
    <property type="entry name" value="ATP-DEPENDENT CLP PROTEASE PROTEOLYTIC SUBUNIT"/>
    <property type="match status" value="1"/>
</dbReference>
<protein>
    <recommendedName>
        <fullName evidence="6">ATP-dependent Clp protease proteolytic subunit</fullName>
    </recommendedName>
</protein>
<dbReference type="AlphaFoldDB" id="H1YAY6"/>
<reference evidence="8" key="1">
    <citation type="submission" date="2011-09" db="EMBL/GenBank/DDBJ databases">
        <title>The permanent draft genome of Mucilaginibacter paludis DSM 18603.</title>
        <authorList>
            <consortium name="US DOE Joint Genome Institute (JGI-PGF)"/>
            <person name="Lucas S."/>
            <person name="Han J."/>
            <person name="Lapidus A."/>
            <person name="Bruce D."/>
            <person name="Goodwin L."/>
            <person name="Pitluck S."/>
            <person name="Peters L."/>
            <person name="Kyrpides N."/>
            <person name="Mavromatis K."/>
            <person name="Ivanova N."/>
            <person name="Mikhailova N."/>
            <person name="Held B."/>
            <person name="Detter J.C."/>
            <person name="Tapia R."/>
            <person name="Han C."/>
            <person name="Land M."/>
            <person name="Hauser L."/>
            <person name="Markowitz V."/>
            <person name="Cheng J.-F."/>
            <person name="Hugenholtz P."/>
            <person name="Woyke T."/>
            <person name="Wu D."/>
            <person name="Tindall B."/>
            <person name="Brambilla E."/>
            <person name="Klenk H.-P."/>
            <person name="Eisen J.A."/>
        </authorList>
    </citation>
    <scope>NUCLEOTIDE SEQUENCE [LARGE SCALE GENOMIC DNA]</scope>
    <source>
        <strain evidence="8">DSM 18603</strain>
    </source>
</reference>
<keyword evidence="7" id="KW-0175">Coiled coil</keyword>
<keyword evidence="9" id="KW-1185">Reference proteome</keyword>
<keyword evidence="4" id="KW-0378">Hydrolase</keyword>
<evidence type="ECO:0000256" key="2">
    <source>
        <dbReference type="ARBA" id="ARBA00022490"/>
    </source>
</evidence>
<dbReference type="Gene3D" id="3.90.226.10">
    <property type="entry name" value="2-enoyl-CoA Hydratase, Chain A, domain 1"/>
    <property type="match status" value="1"/>
</dbReference>
<keyword evidence="2" id="KW-0963">Cytoplasm</keyword>
<dbReference type="Proteomes" id="UP000002774">
    <property type="component" value="Chromosome"/>
</dbReference>
<dbReference type="HOGENOM" id="CLU_656632_0_0_10"/>
<dbReference type="PANTHER" id="PTHR10381:SF70">
    <property type="entry name" value="ATP-DEPENDENT CLP PROTEASE PROTEOLYTIC SUBUNIT"/>
    <property type="match status" value="1"/>
</dbReference>
<evidence type="ECO:0000256" key="4">
    <source>
        <dbReference type="ARBA" id="ARBA00022801"/>
    </source>
</evidence>
<dbReference type="CDD" id="cd07016">
    <property type="entry name" value="S14_ClpP_1"/>
    <property type="match status" value="1"/>
</dbReference>
<keyword evidence="5" id="KW-0720">Serine protease</keyword>
<dbReference type="InterPro" id="IPR029045">
    <property type="entry name" value="ClpP/crotonase-like_dom_sf"/>
</dbReference>
<sequence>MKFIYTVDPLAEKPIMLLNDDIGFNTETGKGIDGAKFMAELMALDAMRPKSIEIWINSPGGVVMDGYNIYAAILKSVTKVDTVGVGCMASIAAVIFQAGRTRTMMDYSWLMYHNPFGGDDTKVLEVMRESISKMVARSGKPEAEILAMMQKETYITAQEALEYGFADAIENSAQHNRKRMAAITEPSNFHKEANLILNKLFDTTKASKMSKLITNKLGLNDDATEDSILRAIENMQNKAKTDKEVLEAKIADLEKKMNDDSVEIDKLKKEKDALEKAKDKAEAEKCEAEEEAKTQKAKNAVEEYAKVGRIKNDPKVIDFWTEQFKADEEIAKEQIEALPLNKTAPVINKTTATGPRWTAGAVMAKLNAKKLNKENQNR</sequence>
<dbReference type="OrthoDB" id="883430at2"/>
<evidence type="ECO:0000256" key="3">
    <source>
        <dbReference type="ARBA" id="ARBA00022670"/>
    </source>
</evidence>
<dbReference type="PRINTS" id="PR00127">
    <property type="entry name" value="CLPPROTEASEP"/>
</dbReference>
<proteinExistence type="inferred from homology"/>
<evidence type="ECO:0000256" key="6">
    <source>
        <dbReference type="RuleBase" id="RU003567"/>
    </source>
</evidence>
<dbReference type="GO" id="GO:0004176">
    <property type="term" value="F:ATP-dependent peptidase activity"/>
    <property type="evidence" value="ECO:0007669"/>
    <property type="project" value="InterPro"/>
</dbReference>
<evidence type="ECO:0000256" key="1">
    <source>
        <dbReference type="ARBA" id="ARBA00007039"/>
    </source>
</evidence>
<dbReference type="EMBL" id="CM001403">
    <property type="protein sequence ID" value="EHQ30019.1"/>
    <property type="molecule type" value="Genomic_DNA"/>
</dbReference>
<dbReference type="SUPFAM" id="SSF52096">
    <property type="entry name" value="ClpP/crotonase"/>
    <property type="match status" value="1"/>
</dbReference>
<dbReference type="GO" id="GO:0009368">
    <property type="term" value="C:endopeptidase Clp complex"/>
    <property type="evidence" value="ECO:0007669"/>
    <property type="project" value="TreeGrafter"/>
</dbReference>
<name>H1YAY6_9SPHI</name>
<gene>
    <name evidence="8" type="ORF">Mucpa_5959</name>
</gene>
<dbReference type="InterPro" id="IPR001907">
    <property type="entry name" value="ClpP"/>
</dbReference>
<dbReference type="RefSeq" id="WP_008511529.1">
    <property type="nucleotide sequence ID" value="NZ_CM001403.1"/>
</dbReference>
<dbReference type="eggNOG" id="COG0740">
    <property type="taxonomic scope" value="Bacteria"/>
</dbReference>
<evidence type="ECO:0000256" key="7">
    <source>
        <dbReference type="SAM" id="Coils"/>
    </source>
</evidence>
<dbReference type="InterPro" id="IPR023562">
    <property type="entry name" value="ClpP/TepA"/>
</dbReference>
<dbReference type="STRING" id="714943.Mucpa_5959"/>
<evidence type="ECO:0000256" key="5">
    <source>
        <dbReference type="ARBA" id="ARBA00022825"/>
    </source>
</evidence>
<comment type="similarity">
    <text evidence="1 6">Belongs to the peptidase S14 family.</text>
</comment>